<accession>A0ABS0H5Q6</accession>
<dbReference type="Gene3D" id="1.20.1260.10">
    <property type="match status" value="1"/>
</dbReference>
<sequence length="226" mass="23639">MIDLTIGSGALATAGAPEDGNIERGPGRRTTGTVALALAILLGLLLGFASGLLAPGLLRPGDGSPEAGFARDMSSHHAQAVEMSILAHEKSTDPDVRTLAADIALTQQAQIGTMQAWLKTWNLGPTGSKPRMAWMPDAAGAVKNGLMPGMATDAQRAELRAATGRDFDVLFLRLMRDHHLGGIHMAEGILDLSDDAQVTALANSMVAGQKKEIELIQSLLGKFGAR</sequence>
<evidence type="ECO:0000313" key="3">
    <source>
        <dbReference type="EMBL" id="MBF9133664.1"/>
    </source>
</evidence>
<gene>
    <name evidence="3" type="ORF">I0C86_32720</name>
</gene>
<dbReference type="PANTHER" id="PTHR36933:SF1">
    <property type="entry name" value="SLL0788 PROTEIN"/>
    <property type="match status" value="1"/>
</dbReference>
<feature type="domain" description="DUF305" evidence="2">
    <location>
        <begin position="66"/>
        <end position="220"/>
    </location>
</feature>
<keyword evidence="1" id="KW-0472">Membrane</keyword>
<feature type="transmembrane region" description="Helical" evidence="1">
    <location>
        <begin position="34"/>
        <end position="54"/>
    </location>
</feature>
<protein>
    <submittedName>
        <fullName evidence="3">DUF305 domain-containing protein</fullName>
    </submittedName>
</protein>
<organism evidence="3 4">
    <name type="scientific">Plantactinospora alkalitolerans</name>
    <dbReference type="NCBI Taxonomy" id="2789879"/>
    <lineage>
        <taxon>Bacteria</taxon>
        <taxon>Bacillati</taxon>
        <taxon>Actinomycetota</taxon>
        <taxon>Actinomycetes</taxon>
        <taxon>Micromonosporales</taxon>
        <taxon>Micromonosporaceae</taxon>
        <taxon>Plantactinospora</taxon>
    </lineage>
</organism>
<dbReference type="Proteomes" id="UP000638560">
    <property type="component" value="Unassembled WGS sequence"/>
</dbReference>
<keyword evidence="1" id="KW-0812">Transmembrane</keyword>
<evidence type="ECO:0000259" key="2">
    <source>
        <dbReference type="Pfam" id="PF03713"/>
    </source>
</evidence>
<dbReference type="PANTHER" id="PTHR36933">
    <property type="entry name" value="SLL0788 PROTEIN"/>
    <property type="match status" value="1"/>
</dbReference>
<dbReference type="InterPro" id="IPR012347">
    <property type="entry name" value="Ferritin-like"/>
</dbReference>
<evidence type="ECO:0000313" key="4">
    <source>
        <dbReference type="Proteomes" id="UP000638560"/>
    </source>
</evidence>
<dbReference type="InterPro" id="IPR005183">
    <property type="entry name" value="DUF305_CopM-like"/>
</dbReference>
<keyword evidence="4" id="KW-1185">Reference proteome</keyword>
<reference evidence="3 4" key="1">
    <citation type="submission" date="2020-11" db="EMBL/GenBank/DDBJ databases">
        <title>A novel isolate from a Black sea contaminated sediment with potential to produce alkanes: Plantactinospora alkalitolerans sp. nov.</title>
        <authorList>
            <person name="Carro L."/>
            <person name="Veyisoglu A."/>
            <person name="Guven K."/>
            <person name="Schumann P."/>
            <person name="Klenk H.-P."/>
            <person name="Sahin N."/>
        </authorList>
    </citation>
    <scope>NUCLEOTIDE SEQUENCE [LARGE SCALE GENOMIC DNA]</scope>
    <source>
        <strain evidence="3 4">S1510</strain>
    </source>
</reference>
<dbReference type="EMBL" id="JADPUN010000285">
    <property type="protein sequence ID" value="MBF9133664.1"/>
    <property type="molecule type" value="Genomic_DNA"/>
</dbReference>
<keyword evidence="1" id="KW-1133">Transmembrane helix</keyword>
<dbReference type="Pfam" id="PF03713">
    <property type="entry name" value="DUF305"/>
    <property type="match status" value="1"/>
</dbReference>
<comment type="caution">
    <text evidence="3">The sequence shown here is derived from an EMBL/GenBank/DDBJ whole genome shotgun (WGS) entry which is preliminary data.</text>
</comment>
<name>A0ABS0H5Q6_9ACTN</name>
<proteinExistence type="predicted"/>
<evidence type="ECO:0000256" key="1">
    <source>
        <dbReference type="SAM" id="Phobius"/>
    </source>
</evidence>